<evidence type="ECO:0000313" key="2">
    <source>
        <dbReference type="Proteomes" id="UP000299102"/>
    </source>
</evidence>
<comment type="caution">
    <text evidence="1">The sequence shown here is derived from an EMBL/GenBank/DDBJ whole genome shotgun (WGS) entry which is preliminary data.</text>
</comment>
<sequence>MQPLFNRNTSSGAVAAAPCSFANCPLPKRHLKGQHRRLATLSLELEQFFLTASERDEGSLDYCVCVHA</sequence>
<gene>
    <name evidence="1" type="ORF">EVAR_33162_1</name>
</gene>
<reference evidence="1 2" key="1">
    <citation type="journal article" date="2019" name="Commun. Biol.">
        <title>The bagworm genome reveals a unique fibroin gene that provides high tensile strength.</title>
        <authorList>
            <person name="Kono N."/>
            <person name="Nakamura H."/>
            <person name="Ohtoshi R."/>
            <person name="Tomita M."/>
            <person name="Numata K."/>
            <person name="Arakawa K."/>
        </authorList>
    </citation>
    <scope>NUCLEOTIDE SEQUENCE [LARGE SCALE GENOMIC DNA]</scope>
</reference>
<accession>A0A4C1ZVZ6</accession>
<name>A0A4C1ZVZ6_EUMVA</name>
<organism evidence="1 2">
    <name type="scientific">Eumeta variegata</name>
    <name type="common">Bagworm moth</name>
    <name type="synonym">Eumeta japonica</name>
    <dbReference type="NCBI Taxonomy" id="151549"/>
    <lineage>
        <taxon>Eukaryota</taxon>
        <taxon>Metazoa</taxon>
        <taxon>Ecdysozoa</taxon>
        <taxon>Arthropoda</taxon>
        <taxon>Hexapoda</taxon>
        <taxon>Insecta</taxon>
        <taxon>Pterygota</taxon>
        <taxon>Neoptera</taxon>
        <taxon>Endopterygota</taxon>
        <taxon>Lepidoptera</taxon>
        <taxon>Glossata</taxon>
        <taxon>Ditrysia</taxon>
        <taxon>Tineoidea</taxon>
        <taxon>Psychidae</taxon>
        <taxon>Oiketicinae</taxon>
        <taxon>Eumeta</taxon>
    </lineage>
</organism>
<dbReference type="Proteomes" id="UP000299102">
    <property type="component" value="Unassembled WGS sequence"/>
</dbReference>
<dbReference type="AlphaFoldDB" id="A0A4C1ZVZ6"/>
<proteinExistence type="predicted"/>
<dbReference type="EMBL" id="BGZK01002110">
    <property type="protein sequence ID" value="GBP90757.1"/>
    <property type="molecule type" value="Genomic_DNA"/>
</dbReference>
<protein>
    <submittedName>
        <fullName evidence="1">Uncharacterized protein</fullName>
    </submittedName>
</protein>
<keyword evidence="2" id="KW-1185">Reference proteome</keyword>
<evidence type="ECO:0000313" key="1">
    <source>
        <dbReference type="EMBL" id="GBP90757.1"/>
    </source>
</evidence>